<name>X1THL1_9ZZZZ</name>
<comment type="caution">
    <text evidence="2">The sequence shown here is derived from an EMBL/GenBank/DDBJ whole genome shotgun (WGS) entry which is preliminary data.</text>
</comment>
<dbReference type="Pfam" id="PF04246">
    <property type="entry name" value="RseC_MucC"/>
    <property type="match status" value="1"/>
</dbReference>
<dbReference type="AlphaFoldDB" id="X1THL1"/>
<reference evidence="2" key="1">
    <citation type="journal article" date="2014" name="Front. Microbiol.">
        <title>High frequency of phylogenetically diverse reductive dehalogenase-homologous genes in deep subseafloor sedimentary metagenomes.</title>
        <authorList>
            <person name="Kawai M."/>
            <person name="Futagami T."/>
            <person name="Toyoda A."/>
            <person name="Takaki Y."/>
            <person name="Nishi S."/>
            <person name="Hori S."/>
            <person name="Arai W."/>
            <person name="Tsubouchi T."/>
            <person name="Morono Y."/>
            <person name="Uchiyama I."/>
            <person name="Ito T."/>
            <person name="Fujiyama A."/>
            <person name="Inagaki F."/>
            <person name="Takami H."/>
        </authorList>
    </citation>
    <scope>NUCLEOTIDE SEQUENCE</scope>
    <source>
        <strain evidence="2">Expedition CK06-06</strain>
    </source>
</reference>
<feature type="transmembrane region" description="Helical" evidence="1">
    <location>
        <begin position="33"/>
        <end position="53"/>
    </location>
</feature>
<feature type="transmembrane region" description="Helical" evidence="1">
    <location>
        <begin position="65"/>
        <end position="83"/>
    </location>
</feature>
<keyword evidence="1" id="KW-1133">Transmembrane helix</keyword>
<dbReference type="PANTHER" id="PTHR35867:SF1">
    <property type="entry name" value="PROTEIN RSEC"/>
    <property type="match status" value="1"/>
</dbReference>
<sequence>KEMLSEALNPVGAKTEDIVRIGIPSGTVTKASMVVYMIPATGLVGGAAIGYYTGKSCGLDSNLSTLIGSLAGIGISMIFVRLLSNVLSKRPSFQLEIIKIIDPENPESGEGSRT</sequence>
<organism evidence="2">
    <name type="scientific">marine sediment metagenome</name>
    <dbReference type="NCBI Taxonomy" id="412755"/>
    <lineage>
        <taxon>unclassified sequences</taxon>
        <taxon>metagenomes</taxon>
        <taxon>ecological metagenomes</taxon>
    </lineage>
</organism>
<keyword evidence="1" id="KW-0812">Transmembrane</keyword>
<feature type="non-terminal residue" evidence="2">
    <location>
        <position position="1"/>
    </location>
</feature>
<dbReference type="PANTHER" id="PTHR35867">
    <property type="entry name" value="PROTEIN RSEC"/>
    <property type="match status" value="1"/>
</dbReference>
<evidence type="ECO:0000256" key="1">
    <source>
        <dbReference type="SAM" id="Phobius"/>
    </source>
</evidence>
<accession>X1THL1</accession>
<dbReference type="InterPro" id="IPR007359">
    <property type="entry name" value="SigmaE_reg_RseC_MucC"/>
</dbReference>
<evidence type="ECO:0000313" key="2">
    <source>
        <dbReference type="EMBL" id="GAJ04813.1"/>
    </source>
</evidence>
<keyword evidence="1" id="KW-0472">Membrane</keyword>
<proteinExistence type="predicted"/>
<protein>
    <submittedName>
        <fullName evidence="2">Uncharacterized protein</fullName>
    </submittedName>
</protein>
<gene>
    <name evidence="2" type="ORF">S12H4_50294</name>
</gene>
<dbReference type="EMBL" id="BARW01031657">
    <property type="protein sequence ID" value="GAJ04813.1"/>
    <property type="molecule type" value="Genomic_DNA"/>
</dbReference>